<dbReference type="EMBL" id="NDYL01000001">
    <property type="protein sequence ID" value="OXB94839.1"/>
    <property type="molecule type" value="Genomic_DNA"/>
</dbReference>
<comment type="caution">
    <text evidence="1">The sequence shown here is derived from an EMBL/GenBank/DDBJ whole genome shotgun (WGS) entry which is preliminary data.</text>
</comment>
<reference evidence="1 2" key="1">
    <citation type="submission" date="2017-04" db="EMBL/GenBank/DDBJ databases">
        <title>The genome sequence of Parageobacillus galactosidasius DSM 18751.</title>
        <authorList>
            <person name="Ramaloko W.T."/>
            <person name="Koen N."/>
            <person name="Polliack S."/>
            <person name="Aliyu H."/>
            <person name="Lebre P."/>
            <person name="Mohr T."/>
            <person name="Oswald F."/>
            <person name="Zwick M."/>
            <person name="Neumann A."/>
            <person name="Syldatk C."/>
            <person name="Cowan D."/>
            <person name="De Maayer P."/>
        </authorList>
    </citation>
    <scope>NUCLEOTIDE SEQUENCE [LARGE SCALE GENOMIC DNA]</scope>
    <source>
        <strain evidence="1 2">DSM 18751</strain>
    </source>
</reference>
<dbReference type="Proteomes" id="UP000198394">
    <property type="component" value="Unassembled WGS sequence"/>
</dbReference>
<evidence type="ECO:0000313" key="1">
    <source>
        <dbReference type="EMBL" id="OXB94839.1"/>
    </source>
</evidence>
<proteinExistence type="predicted"/>
<keyword evidence="2" id="KW-1185">Reference proteome</keyword>
<accession>A0A226QTU9</accession>
<protein>
    <submittedName>
        <fullName evidence="1">Uncharacterized protein</fullName>
    </submittedName>
</protein>
<dbReference type="AlphaFoldDB" id="A0A226QTU9"/>
<sequence length="133" mass="15256">MVCETSKPLTKEQHERLENVLNLLKTNDHITLIAHKYFDEYNDEVDFNACCAVGLLAKQMDEEIAYKLLTYNDTAIEDFDPDVLDAFSRYYGLSKGQLIGLQEINDNNSSDIRKQEIIAYFEDILNNSCHKAG</sequence>
<evidence type="ECO:0000313" key="2">
    <source>
        <dbReference type="Proteomes" id="UP000198394"/>
    </source>
</evidence>
<gene>
    <name evidence="1" type="ORF">B9L23_08230</name>
</gene>
<name>A0A226QTU9_9BACL</name>
<dbReference type="RefSeq" id="WP_089097294.1">
    <property type="nucleotide sequence ID" value="NZ_NDYL01000001.1"/>
</dbReference>
<organism evidence="1 2">
    <name type="scientific">Parageobacillus galactosidasius</name>
    <dbReference type="NCBI Taxonomy" id="883812"/>
    <lineage>
        <taxon>Bacteria</taxon>
        <taxon>Bacillati</taxon>
        <taxon>Bacillota</taxon>
        <taxon>Bacilli</taxon>
        <taxon>Bacillales</taxon>
        <taxon>Anoxybacillaceae</taxon>
        <taxon>Parageobacillus</taxon>
    </lineage>
</organism>